<evidence type="ECO:0000313" key="3">
    <source>
        <dbReference type="EMBL" id="KZT27945.1"/>
    </source>
</evidence>
<name>A0A165MGJ0_9AGAM</name>
<evidence type="ECO:0000313" key="1">
    <source>
        <dbReference type="EMBL" id="KZT18307.1"/>
    </source>
</evidence>
<dbReference type="EMBL" id="KV425573">
    <property type="protein sequence ID" value="KZT25282.1"/>
    <property type="molecule type" value="Genomic_DNA"/>
</dbReference>
<dbReference type="EMBL" id="KV425691">
    <property type="protein sequence ID" value="KZT18307.1"/>
    <property type="molecule type" value="Genomic_DNA"/>
</dbReference>
<feature type="non-terminal residue" evidence="1">
    <location>
        <position position="1"/>
    </location>
</feature>
<keyword evidence="4" id="KW-1185">Reference proteome</keyword>
<gene>
    <name evidence="3" type="ORF">NEOLEDRAFT_1020193</name>
    <name evidence="1" type="ORF">NEOLEDRAFT_1025441</name>
    <name evidence="2" type="ORF">NEOLEDRAFT_1025950</name>
</gene>
<dbReference type="EMBL" id="KV425560">
    <property type="protein sequence ID" value="KZT27945.1"/>
    <property type="molecule type" value="Genomic_DNA"/>
</dbReference>
<proteinExistence type="predicted"/>
<protein>
    <submittedName>
        <fullName evidence="1">Uncharacterized protein</fullName>
    </submittedName>
</protein>
<evidence type="ECO:0000313" key="2">
    <source>
        <dbReference type="EMBL" id="KZT25282.1"/>
    </source>
</evidence>
<organism evidence="1 4">
    <name type="scientific">Neolentinus lepideus HHB14362 ss-1</name>
    <dbReference type="NCBI Taxonomy" id="1314782"/>
    <lineage>
        <taxon>Eukaryota</taxon>
        <taxon>Fungi</taxon>
        <taxon>Dikarya</taxon>
        <taxon>Basidiomycota</taxon>
        <taxon>Agaricomycotina</taxon>
        <taxon>Agaricomycetes</taxon>
        <taxon>Gloeophyllales</taxon>
        <taxon>Gloeophyllaceae</taxon>
        <taxon>Neolentinus</taxon>
    </lineage>
</organism>
<dbReference type="OrthoDB" id="2158839at2759"/>
<feature type="non-terminal residue" evidence="1">
    <location>
        <position position="70"/>
    </location>
</feature>
<reference evidence="1 4" key="1">
    <citation type="journal article" date="2016" name="Mol. Biol. Evol.">
        <title>Comparative Genomics of Early-Diverging Mushroom-Forming Fungi Provides Insights into the Origins of Lignocellulose Decay Capabilities.</title>
        <authorList>
            <person name="Nagy L.G."/>
            <person name="Riley R."/>
            <person name="Tritt A."/>
            <person name="Adam C."/>
            <person name="Daum C."/>
            <person name="Floudas D."/>
            <person name="Sun H."/>
            <person name="Yadav J.S."/>
            <person name="Pangilinan J."/>
            <person name="Larsson K.H."/>
            <person name="Matsuura K."/>
            <person name="Barry K."/>
            <person name="Labutti K."/>
            <person name="Kuo R."/>
            <person name="Ohm R.A."/>
            <person name="Bhattacharya S.S."/>
            <person name="Shirouzu T."/>
            <person name="Yoshinaga Y."/>
            <person name="Martin F.M."/>
            <person name="Grigoriev I.V."/>
            <person name="Hibbett D.S."/>
        </authorList>
    </citation>
    <scope>NUCLEOTIDE SEQUENCE [LARGE SCALE GENOMIC DNA]</scope>
    <source>
        <strain evidence="1 4">HHB14362 ss-1</strain>
    </source>
</reference>
<dbReference type="Proteomes" id="UP000076761">
    <property type="component" value="Unassembled WGS sequence"/>
</dbReference>
<sequence length="70" mass="7843">SVCALCLSRQPHNVRHCQATKTWDGQNPRCRREPNGLLSNPSGRVLCMDWQLPSGCRTPTMHPSSLHECS</sequence>
<evidence type="ECO:0000313" key="4">
    <source>
        <dbReference type="Proteomes" id="UP000076761"/>
    </source>
</evidence>
<dbReference type="AlphaFoldDB" id="A0A165MGJ0"/>
<accession>A0A165MGJ0</accession>